<dbReference type="PANTHER" id="PTHR43709:SF2">
    <property type="entry name" value="DUF453 DOMAIN PROTEIN (AFU_ORTHOLOGUE AFUA_6G00360)"/>
    <property type="match status" value="1"/>
</dbReference>
<feature type="transmembrane region" description="Helical" evidence="3">
    <location>
        <begin position="272"/>
        <end position="293"/>
    </location>
</feature>
<name>A0A8H6QRT2_9EURO</name>
<comment type="caution">
    <text evidence="4">The sequence shown here is derived from an EMBL/GenBank/DDBJ whole genome shotgun (WGS) entry which is preliminary data.</text>
</comment>
<feature type="transmembrane region" description="Helical" evidence="3">
    <location>
        <begin position="120"/>
        <end position="138"/>
    </location>
</feature>
<feature type="transmembrane region" description="Helical" evidence="3">
    <location>
        <begin position="50"/>
        <end position="70"/>
    </location>
</feature>
<dbReference type="EMBL" id="JACBAG010001871">
    <property type="protein sequence ID" value="KAF7178966.1"/>
    <property type="molecule type" value="Genomic_DNA"/>
</dbReference>
<feature type="transmembrane region" description="Helical" evidence="3">
    <location>
        <begin position="408"/>
        <end position="426"/>
    </location>
</feature>
<accession>A0A8H6QRT2</accession>
<sequence>MSTQGPLFIAQEAVCFYPISTIYDSCPRYLFYALLLASCVTRWTGWLADVFLGAAATYAGVAAIQAFILVSSPSSPVDPGPVTIPYLPQNTSLWGSFPQLITERDNVLVQPAAVELDADAVSAIVITGYLVFLPLQCWSRVLSQERIRVILFYLWNTLMFAGSICALVYSNTTKNTPTQYMFCYPDLPPFDESSSDGWQASWRTSTWNNSVWSIFSNITLWGQLGDICFNPCFNTTQILRQQTSLDVWVPTRNSELDHPQSFWNKFVYSRRYIYSLLGVTVILNIILLVSRFFPYSSRIPSVQMVVVWRERKAIRSSFREGFCLLKSLARQNDFPSRKGSTWRRIRSVLSRQFAKECLRLLADSLILVGLLLSIIISPLTLIAFVAWIEWYIHNDGPPEENPQQVGQWSYLVSIGLLLVSALILRLKYHVASTQELDDEIYALRERLADVESRSAASSQHIGSFCLPSPDVVEFSSMPARIWEREIGDCRERVRIRYWLSDQNSIPAAYYRGGTSRAIFFRKEDLPSEQQQWDDIFRGTIGSPDPYGRQLDGMGGGISSLSKVCVVSKSDRPDADVDYTFVSLGVKNMDVDYSSNCGNMISAVGPYAVDTGLFPVADDANAVSVRIFNTNTEKVIRSTFPVVEGEAAAAGDFAIDGVAGTGARIQLDFIDPAGSRTGKLLPTGKVVDCFDDIPASCIDVGNPCVFVRASDLGVRGNLAPDEIDAHPTLLPQLDSIRRQAGVKMGLAETPKEVPGSVPKICLVSSPSDSCTSGMMQTSKDVDLVVRALSVGQPHQAVPITVALALATAARVSGTVVADVVSDKPVDPAGITLGHASGNLLVSADFDAEGHLSCATVYRTARRIMEGRVFWKDTSA</sequence>
<keyword evidence="3" id="KW-0812">Transmembrane</keyword>
<dbReference type="AlphaFoldDB" id="A0A8H6QRT2"/>
<dbReference type="InterPro" id="IPR007400">
    <property type="entry name" value="PrpF-like"/>
</dbReference>
<keyword evidence="3" id="KW-0472">Membrane</keyword>
<evidence type="ECO:0000256" key="1">
    <source>
        <dbReference type="ARBA" id="ARBA00007673"/>
    </source>
</evidence>
<reference evidence="4" key="1">
    <citation type="submission" date="2020-06" db="EMBL/GenBank/DDBJ databases">
        <title>Draft genome sequences of strains closely related to Aspergillus parafelis and Aspergillus hiratsukae.</title>
        <authorList>
            <person name="Dos Santos R.A.C."/>
            <person name="Rivero-Menendez O."/>
            <person name="Steenwyk J.L."/>
            <person name="Mead M.E."/>
            <person name="Goldman G.H."/>
            <person name="Alastruey-Izquierdo A."/>
            <person name="Rokas A."/>
        </authorList>
    </citation>
    <scope>NUCLEOTIDE SEQUENCE</scope>
    <source>
        <strain evidence="4">CNM-CM7691</strain>
    </source>
</reference>
<evidence type="ECO:0000256" key="3">
    <source>
        <dbReference type="SAM" id="Phobius"/>
    </source>
</evidence>
<evidence type="ECO:0000313" key="5">
    <source>
        <dbReference type="Proteomes" id="UP000641853"/>
    </source>
</evidence>
<organism evidence="4 5">
    <name type="scientific">Aspergillus felis</name>
    <dbReference type="NCBI Taxonomy" id="1287682"/>
    <lineage>
        <taxon>Eukaryota</taxon>
        <taxon>Fungi</taxon>
        <taxon>Dikarya</taxon>
        <taxon>Ascomycota</taxon>
        <taxon>Pezizomycotina</taxon>
        <taxon>Eurotiomycetes</taxon>
        <taxon>Eurotiomycetidae</taxon>
        <taxon>Eurotiales</taxon>
        <taxon>Aspergillaceae</taxon>
        <taxon>Aspergillus</taxon>
        <taxon>Aspergillus subgen. Fumigati</taxon>
    </lineage>
</organism>
<dbReference type="PANTHER" id="PTHR43709">
    <property type="entry name" value="ACONITATE ISOMERASE-RELATED"/>
    <property type="match status" value="1"/>
</dbReference>
<evidence type="ECO:0000313" key="4">
    <source>
        <dbReference type="EMBL" id="KAF7178966.1"/>
    </source>
</evidence>
<dbReference type="Gene3D" id="3.10.310.10">
    <property type="entry name" value="Diaminopimelate Epimerase, Chain A, domain 1"/>
    <property type="match status" value="2"/>
</dbReference>
<comment type="similarity">
    <text evidence="1">Belongs to the PrpF family.</text>
</comment>
<feature type="transmembrane region" description="Helical" evidence="3">
    <location>
        <begin position="365"/>
        <end position="388"/>
    </location>
</feature>
<dbReference type="GO" id="GO:0016853">
    <property type="term" value="F:isomerase activity"/>
    <property type="evidence" value="ECO:0007669"/>
    <property type="project" value="UniProtKB-KW"/>
</dbReference>
<evidence type="ECO:0000256" key="2">
    <source>
        <dbReference type="ARBA" id="ARBA00023235"/>
    </source>
</evidence>
<keyword evidence="2" id="KW-0413">Isomerase</keyword>
<keyword evidence="5" id="KW-1185">Reference proteome</keyword>
<dbReference type="Proteomes" id="UP000641853">
    <property type="component" value="Unassembled WGS sequence"/>
</dbReference>
<keyword evidence="3" id="KW-1133">Transmembrane helix</keyword>
<dbReference type="Pfam" id="PF04303">
    <property type="entry name" value="PrpF"/>
    <property type="match status" value="1"/>
</dbReference>
<gene>
    <name evidence="4" type="ORF">CNMCM7691_007790</name>
</gene>
<proteinExistence type="inferred from homology"/>
<protein>
    <submittedName>
        <fullName evidence="4">Uncharacterized protein</fullName>
    </submittedName>
</protein>
<dbReference type="SUPFAM" id="SSF54506">
    <property type="entry name" value="Diaminopimelate epimerase-like"/>
    <property type="match status" value="2"/>
</dbReference>
<feature type="transmembrane region" description="Helical" evidence="3">
    <location>
        <begin position="150"/>
        <end position="169"/>
    </location>
</feature>